<proteinExistence type="inferred from homology"/>
<evidence type="ECO:0000256" key="9">
    <source>
        <dbReference type="ARBA" id="ARBA00023136"/>
    </source>
</evidence>
<comment type="subcellular location">
    <subcellularLocation>
        <location evidence="10">Cell membrane</location>
        <topology evidence="10">Peripheral membrane protein</topology>
        <orientation evidence="10">Cytoplasmic side</orientation>
    </subcellularLocation>
</comment>
<dbReference type="NCBIfam" id="TIGR01331">
    <property type="entry name" value="bisphos_cysQ"/>
    <property type="match status" value="1"/>
</dbReference>
<dbReference type="PROSITE" id="PS00630">
    <property type="entry name" value="IMP_2"/>
    <property type="match status" value="1"/>
</dbReference>
<evidence type="ECO:0000256" key="8">
    <source>
        <dbReference type="ARBA" id="ARBA00022842"/>
    </source>
</evidence>
<comment type="cofactor">
    <cofactor evidence="10 11">
        <name>Mg(2+)</name>
        <dbReference type="ChEBI" id="CHEBI:18420"/>
    </cofactor>
</comment>
<dbReference type="CDD" id="cd01638">
    <property type="entry name" value="CysQ"/>
    <property type="match status" value="1"/>
</dbReference>
<comment type="function">
    <text evidence="10">Converts adenosine-3',5'-bisphosphate (PAP) to AMP.</text>
</comment>
<evidence type="ECO:0000256" key="1">
    <source>
        <dbReference type="ARBA" id="ARBA00001033"/>
    </source>
</evidence>
<dbReference type="GO" id="GO:0000103">
    <property type="term" value="P:sulfate assimilation"/>
    <property type="evidence" value="ECO:0007669"/>
    <property type="project" value="TreeGrafter"/>
</dbReference>
<feature type="binding site" evidence="10">
    <location>
        <position position="211"/>
    </location>
    <ligand>
        <name>Mg(2+)</name>
        <dbReference type="ChEBI" id="CHEBI:18420"/>
        <label>2</label>
    </ligand>
</feature>
<dbReference type="EC" id="3.1.3.7" evidence="10"/>
<dbReference type="SUPFAM" id="SSF56655">
    <property type="entry name" value="Carbohydrate phosphatase"/>
    <property type="match status" value="1"/>
</dbReference>
<feature type="binding site" evidence="10">
    <location>
        <position position="70"/>
    </location>
    <ligand>
        <name>Mg(2+)</name>
        <dbReference type="ChEBI" id="CHEBI:18420"/>
        <label>1</label>
    </ligand>
</feature>
<dbReference type="InterPro" id="IPR050725">
    <property type="entry name" value="CysQ/Inositol_MonoPase"/>
</dbReference>
<dbReference type="Proteomes" id="UP000465361">
    <property type="component" value="Unassembled WGS sequence"/>
</dbReference>
<comment type="similarity">
    <text evidence="3 10">Belongs to the inositol monophosphatase superfamily. CysQ family.</text>
</comment>
<dbReference type="GO" id="GO:0008441">
    <property type="term" value="F:3'(2'),5'-bisphosphate nucleotidase activity"/>
    <property type="evidence" value="ECO:0007669"/>
    <property type="project" value="UniProtKB-UniRule"/>
</dbReference>
<comment type="caution">
    <text evidence="12">The sequence shown here is derived from an EMBL/GenBank/DDBJ whole genome shotgun (WGS) entry which is preliminary data.</text>
</comment>
<evidence type="ECO:0000256" key="11">
    <source>
        <dbReference type="PIRSR" id="PIRSR600760-2"/>
    </source>
</evidence>
<evidence type="ECO:0000256" key="5">
    <source>
        <dbReference type="ARBA" id="ARBA00022519"/>
    </source>
</evidence>
<dbReference type="GO" id="GO:0052834">
    <property type="term" value="F:inositol monophosphate phosphatase activity"/>
    <property type="evidence" value="ECO:0007669"/>
    <property type="project" value="UniProtKB-EC"/>
</dbReference>
<dbReference type="InterPro" id="IPR020583">
    <property type="entry name" value="Inositol_monoP_metal-BS"/>
</dbReference>
<feature type="binding site" evidence="10">
    <location>
        <position position="88"/>
    </location>
    <ligand>
        <name>Mg(2+)</name>
        <dbReference type="ChEBI" id="CHEBI:18420"/>
        <label>1</label>
    </ligand>
</feature>
<keyword evidence="9 10" id="KW-0472">Membrane</keyword>
<feature type="binding site" evidence="10">
    <location>
        <position position="211"/>
    </location>
    <ligand>
        <name>substrate</name>
    </ligand>
</feature>
<feature type="binding site" evidence="10">
    <location>
        <begin position="88"/>
        <end position="91"/>
    </location>
    <ligand>
        <name>substrate</name>
    </ligand>
</feature>
<feature type="binding site" evidence="11">
    <location>
        <position position="211"/>
    </location>
    <ligand>
        <name>Mg(2+)</name>
        <dbReference type="ChEBI" id="CHEBI:18420"/>
        <label>1</label>
        <note>catalytic</note>
    </ligand>
</feature>
<keyword evidence="4 10" id="KW-1003">Cell membrane</keyword>
<comment type="catalytic activity">
    <reaction evidence="2 10">
        <text>adenosine 3',5'-bisphosphate + H2O = AMP + phosphate</text>
        <dbReference type="Rhea" id="RHEA:10040"/>
        <dbReference type="ChEBI" id="CHEBI:15377"/>
        <dbReference type="ChEBI" id="CHEBI:43474"/>
        <dbReference type="ChEBI" id="CHEBI:58343"/>
        <dbReference type="ChEBI" id="CHEBI:456215"/>
        <dbReference type="EC" id="3.1.3.7"/>
    </reaction>
</comment>
<dbReference type="GO" id="GO:0005886">
    <property type="term" value="C:plasma membrane"/>
    <property type="evidence" value="ECO:0007669"/>
    <property type="project" value="UniProtKB-SubCell"/>
</dbReference>
<protein>
    <recommendedName>
        <fullName evidence="10">3'(2'),5'-bisphosphate nucleotidase CysQ</fullName>
        <ecNumber evidence="10">3.1.3.7</ecNumber>
    </recommendedName>
    <alternativeName>
        <fullName evidence="10">3'(2'),5-bisphosphonucleoside 3'(2')-phosphohydrolase</fullName>
    </alternativeName>
    <alternativeName>
        <fullName evidence="10">3'-phosphoadenosine 5'-phosphate phosphatase</fullName>
        <shortName evidence="10">PAP phosphatase</shortName>
    </alternativeName>
</protein>
<evidence type="ECO:0000256" key="3">
    <source>
        <dbReference type="ARBA" id="ARBA00005289"/>
    </source>
</evidence>
<reference evidence="12 13" key="1">
    <citation type="journal article" date="2019" name="Emerg. Microbes Infect.">
        <title>Comprehensive subspecies identification of 175 nontuberculous mycobacteria species based on 7547 genomic profiles.</title>
        <authorList>
            <person name="Matsumoto Y."/>
            <person name="Kinjo T."/>
            <person name="Motooka D."/>
            <person name="Nabeya D."/>
            <person name="Jung N."/>
            <person name="Uechi K."/>
            <person name="Horii T."/>
            <person name="Iida T."/>
            <person name="Fujita J."/>
            <person name="Nakamura S."/>
        </authorList>
    </citation>
    <scope>NUCLEOTIDE SEQUENCE [LARGE SCALE GENOMIC DNA]</scope>
    <source>
        <strain evidence="12 13">JCM 17322</strain>
    </source>
</reference>
<sequence>MSPSRSEELLEEMVRIAGRAGSAIMNVYGSDDFAVELKSDHSPVTRADKAAHKIIAEELARISDYDIISEESDNRIPTTDPYWLIDPLDGTKEFIKRNGEFTVNLALVRGKRPILGVVYAPALNVCYCGNVKKGEAFKITGDKKAKIQALRPAGRPKVVVSRSHINDQTQALVESVGDHDEVAMGSSLKLCLVAEGAASLYPRLGPTSLWDTAAADAVVTAAGGHVTNVTTGQDLEYDPWRTVINDAFVVESADRKIPWKRPS</sequence>
<dbReference type="EMBL" id="BLKW01000004">
    <property type="protein sequence ID" value="GFG76527.1"/>
    <property type="molecule type" value="Genomic_DNA"/>
</dbReference>
<keyword evidence="8 10" id="KW-0460">Magnesium</keyword>
<dbReference type="GO" id="GO:0000287">
    <property type="term" value="F:magnesium ion binding"/>
    <property type="evidence" value="ECO:0007669"/>
    <property type="project" value="UniProtKB-UniRule"/>
</dbReference>
<name>A0A7I9Y3G5_9MYCO</name>
<evidence type="ECO:0000256" key="4">
    <source>
        <dbReference type="ARBA" id="ARBA00022475"/>
    </source>
</evidence>
<keyword evidence="5" id="KW-0997">Cell inner membrane</keyword>
<dbReference type="PROSITE" id="PS00629">
    <property type="entry name" value="IMP_1"/>
    <property type="match status" value="1"/>
</dbReference>
<dbReference type="GO" id="GO:0046854">
    <property type="term" value="P:phosphatidylinositol phosphate biosynthetic process"/>
    <property type="evidence" value="ECO:0007669"/>
    <property type="project" value="InterPro"/>
</dbReference>
<keyword evidence="13" id="KW-1185">Reference proteome</keyword>
<dbReference type="InterPro" id="IPR006240">
    <property type="entry name" value="CysQ"/>
</dbReference>
<feature type="binding site" evidence="10">
    <location>
        <position position="86"/>
    </location>
    <ligand>
        <name>Mg(2+)</name>
        <dbReference type="ChEBI" id="CHEBI:18420"/>
        <label>1</label>
    </ligand>
</feature>
<feature type="binding site" evidence="10">
    <location>
        <position position="86"/>
    </location>
    <ligand>
        <name>Mg(2+)</name>
        <dbReference type="ChEBI" id="CHEBI:18420"/>
        <label>2</label>
    </ligand>
</feature>
<evidence type="ECO:0000256" key="2">
    <source>
        <dbReference type="ARBA" id="ARBA00001625"/>
    </source>
</evidence>
<dbReference type="GO" id="GO:0050427">
    <property type="term" value="P:3'-phosphoadenosine 5'-phosphosulfate metabolic process"/>
    <property type="evidence" value="ECO:0007669"/>
    <property type="project" value="TreeGrafter"/>
</dbReference>
<dbReference type="HAMAP" id="MF_02095">
    <property type="entry name" value="CysQ"/>
    <property type="match status" value="1"/>
</dbReference>
<comment type="catalytic activity">
    <reaction evidence="1">
        <text>a myo-inositol phosphate + H2O = myo-inositol + phosphate</text>
        <dbReference type="Rhea" id="RHEA:24056"/>
        <dbReference type="ChEBI" id="CHEBI:15377"/>
        <dbReference type="ChEBI" id="CHEBI:17268"/>
        <dbReference type="ChEBI" id="CHEBI:43474"/>
        <dbReference type="ChEBI" id="CHEBI:84139"/>
        <dbReference type="EC" id="3.1.3.25"/>
    </reaction>
</comment>
<accession>A0A7I9Y3G5</accession>
<dbReference type="Gene3D" id="3.40.190.80">
    <property type="match status" value="1"/>
</dbReference>
<dbReference type="Pfam" id="PF00459">
    <property type="entry name" value="Inositol_P"/>
    <property type="match status" value="1"/>
</dbReference>
<dbReference type="PANTHER" id="PTHR43028:SF5">
    <property type="entry name" value="3'(2'),5'-BISPHOSPHATE NUCLEOTIDASE 1"/>
    <property type="match status" value="1"/>
</dbReference>
<feature type="binding site" evidence="10">
    <location>
        <position position="89"/>
    </location>
    <ligand>
        <name>Mg(2+)</name>
        <dbReference type="ChEBI" id="CHEBI:18420"/>
        <label>2</label>
    </ligand>
</feature>
<keyword evidence="7 10" id="KW-0378">Hydrolase</keyword>
<dbReference type="PRINTS" id="PR00377">
    <property type="entry name" value="IMPHPHTASES"/>
</dbReference>
<evidence type="ECO:0000256" key="10">
    <source>
        <dbReference type="HAMAP-Rule" id="MF_02095"/>
    </source>
</evidence>
<feature type="binding site" evidence="11">
    <location>
        <position position="70"/>
    </location>
    <ligand>
        <name>Mg(2+)</name>
        <dbReference type="ChEBI" id="CHEBI:18420"/>
        <label>1</label>
        <note>catalytic</note>
    </ligand>
</feature>
<feature type="binding site" evidence="11">
    <location>
        <position position="88"/>
    </location>
    <ligand>
        <name>Mg(2+)</name>
        <dbReference type="ChEBI" id="CHEBI:18420"/>
        <label>1</label>
        <note>catalytic</note>
    </ligand>
</feature>
<evidence type="ECO:0000313" key="13">
    <source>
        <dbReference type="Proteomes" id="UP000465361"/>
    </source>
</evidence>
<feature type="binding site" evidence="10">
    <location>
        <position position="70"/>
    </location>
    <ligand>
        <name>substrate</name>
    </ligand>
</feature>
<evidence type="ECO:0000256" key="7">
    <source>
        <dbReference type="ARBA" id="ARBA00022801"/>
    </source>
</evidence>
<dbReference type="PANTHER" id="PTHR43028">
    <property type="entry name" value="3'(2'),5'-BISPHOSPHATE NUCLEOTIDASE 1"/>
    <property type="match status" value="1"/>
</dbReference>
<dbReference type="InterPro" id="IPR020550">
    <property type="entry name" value="Inositol_monophosphatase_CS"/>
</dbReference>
<gene>
    <name evidence="10" type="primary">cysQ</name>
    <name evidence="12" type="ORF">MBOT_38920</name>
</gene>
<dbReference type="InterPro" id="IPR000760">
    <property type="entry name" value="Inositol_monophosphatase-like"/>
</dbReference>
<organism evidence="12 13">
    <name type="scientific">Mycobacterium botniense</name>
    <dbReference type="NCBI Taxonomy" id="84962"/>
    <lineage>
        <taxon>Bacteria</taxon>
        <taxon>Bacillati</taxon>
        <taxon>Actinomycetota</taxon>
        <taxon>Actinomycetes</taxon>
        <taxon>Mycobacteriales</taxon>
        <taxon>Mycobacteriaceae</taxon>
        <taxon>Mycobacterium</taxon>
    </lineage>
</organism>
<dbReference type="RefSeq" id="WP_163760035.1">
    <property type="nucleotide sequence ID" value="NZ_BLKW01000004.1"/>
</dbReference>
<feature type="binding site" evidence="11">
    <location>
        <position position="86"/>
    </location>
    <ligand>
        <name>Mg(2+)</name>
        <dbReference type="ChEBI" id="CHEBI:18420"/>
        <label>1</label>
        <note>catalytic</note>
    </ligand>
</feature>
<keyword evidence="6 10" id="KW-0479">Metal-binding</keyword>
<dbReference type="Gene3D" id="3.30.540.10">
    <property type="entry name" value="Fructose-1,6-Bisphosphatase, subunit A, domain 1"/>
    <property type="match status" value="1"/>
</dbReference>
<evidence type="ECO:0000313" key="12">
    <source>
        <dbReference type="EMBL" id="GFG76527.1"/>
    </source>
</evidence>
<evidence type="ECO:0000256" key="6">
    <source>
        <dbReference type="ARBA" id="ARBA00022723"/>
    </source>
</evidence>
<feature type="binding site" evidence="11">
    <location>
        <position position="89"/>
    </location>
    <ligand>
        <name>Mg(2+)</name>
        <dbReference type="ChEBI" id="CHEBI:18420"/>
        <label>1</label>
        <note>catalytic</note>
    </ligand>
</feature>
<dbReference type="AlphaFoldDB" id="A0A7I9Y3G5"/>